<sequence length="94" mass="10833">MLVMLSERLLLRVLLLSGIGISGLRWQHNTTADNVGRLRTSGRELWCGRSRQRLIVVGWSYLDRRRGRDHTRSVLLFVRKGSRKGGRPIAGYHH</sequence>
<feature type="chain" id="PRO_5014701693" evidence="1">
    <location>
        <begin position="27"/>
        <end position="94"/>
    </location>
</feature>
<name>A0A2M4D3P0_ANODA</name>
<keyword evidence="1" id="KW-0732">Signal</keyword>
<proteinExistence type="predicted"/>
<protein>
    <submittedName>
        <fullName evidence="2">Putative secreted protein</fullName>
    </submittedName>
</protein>
<evidence type="ECO:0000256" key="1">
    <source>
        <dbReference type="SAM" id="SignalP"/>
    </source>
</evidence>
<organism evidence="2">
    <name type="scientific">Anopheles darlingi</name>
    <name type="common">Mosquito</name>
    <dbReference type="NCBI Taxonomy" id="43151"/>
    <lineage>
        <taxon>Eukaryota</taxon>
        <taxon>Metazoa</taxon>
        <taxon>Ecdysozoa</taxon>
        <taxon>Arthropoda</taxon>
        <taxon>Hexapoda</taxon>
        <taxon>Insecta</taxon>
        <taxon>Pterygota</taxon>
        <taxon>Neoptera</taxon>
        <taxon>Endopterygota</taxon>
        <taxon>Diptera</taxon>
        <taxon>Nematocera</taxon>
        <taxon>Culicoidea</taxon>
        <taxon>Culicidae</taxon>
        <taxon>Anophelinae</taxon>
        <taxon>Anopheles</taxon>
    </lineage>
</organism>
<evidence type="ECO:0000313" key="2">
    <source>
        <dbReference type="EMBL" id="MBW71718.1"/>
    </source>
</evidence>
<feature type="signal peptide" evidence="1">
    <location>
        <begin position="1"/>
        <end position="26"/>
    </location>
</feature>
<dbReference type="AlphaFoldDB" id="A0A2M4D3P0"/>
<accession>A0A2M4D3P0</accession>
<dbReference type="EMBL" id="GGFL01007540">
    <property type="protein sequence ID" value="MBW71718.1"/>
    <property type="molecule type" value="Transcribed_RNA"/>
</dbReference>
<reference evidence="2" key="1">
    <citation type="submission" date="2018-01" db="EMBL/GenBank/DDBJ databases">
        <title>An insight into the sialome of Amazonian anophelines.</title>
        <authorList>
            <person name="Ribeiro J.M."/>
            <person name="Scarpassa V."/>
            <person name="Calvo E."/>
        </authorList>
    </citation>
    <scope>NUCLEOTIDE SEQUENCE</scope>
</reference>